<accession>A0AAN9HQ36</accession>
<evidence type="ECO:0000256" key="1">
    <source>
        <dbReference type="SAM" id="MobiDB-lite"/>
    </source>
</evidence>
<dbReference type="EMBL" id="JAYWIO010000008">
    <property type="protein sequence ID" value="KAK7244007.1"/>
    <property type="molecule type" value="Genomic_DNA"/>
</dbReference>
<name>A0AAN9HQ36_CROPI</name>
<evidence type="ECO:0000313" key="2">
    <source>
        <dbReference type="EMBL" id="KAK7244007.1"/>
    </source>
</evidence>
<keyword evidence="3" id="KW-1185">Reference proteome</keyword>
<proteinExistence type="predicted"/>
<dbReference type="Proteomes" id="UP001372338">
    <property type="component" value="Unassembled WGS sequence"/>
</dbReference>
<gene>
    <name evidence="2" type="ORF">RIF29_38823</name>
</gene>
<feature type="compositionally biased region" description="Polar residues" evidence="1">
    <location>
        <begin position="81"/>
        <end position="102"/>
    </location>
</feature>
<feature type="region of interest" description="Disordered" evidence="1">
    <location>
        <begin position="81"/>
        <end position="122"/>
    </location>
</feature>
<evidence type="ECO:0000313" key="3">
    <source>
        <dbReference type="Proteomes" id="UP001372338"/>
    </source>
</evidence>
<dbReference type="AlphaFoldDB" id="A0AAN9HQ36"/>
<comment type="caution">
    <text evidence="2">The sequence shown here is derived from an EMBL/GenBank/DDBJ whole genome shotgun (WGS) entry which is preliminary data.</text>
</comment>
<reference evidence="2 3" key="1">
    <citation type="submission" date="2024-01" db="EMBL/GenBank/DDBJ databases">
        <title>The genomes of 5 underutilized Papilionoideae crops provide insights into root nodulation and disease resistanc.</title>
        <authorList>
            <person name="Yuan L."/>
        </authorList>
    </citation>
    <scope>NUCLEOTIDE SEQUENCE [LARGE SCALE GENOMIC DNA]</scope>
    <source>
        <strain evidence="2">ZHUSHIDOU_FW_LH</strain>
        <tissue evidence="2">Leaf</tissue>
    </source>
</reference>
<organism evidence="2 3">
    <name type="scientific">Crotalaria pallida</name>
    <name type="common">Smooth rattlebox</name>
    <name type="synonym">Crotalaria striata</name>
    <dbReference type="NCBI Taxonomy" id="3830"/>
    <lineage>
        <taxon>Eukaryota</taxon>
        <taxon>Viridiplantae</taxon>
        <taxon>Streptophyta</taxon>
        <taxon>Embryophyta</taxon>
        <taxon>Tracheophyta</taxon>
        <taxon>Spermatophyta</taxon>
        <taxon>Magnoliopsida</taxon>
        <taxon>eudicotyledons</taxon>
        <taxon>Gunneridae</taxon>
        <taxon>Pentapetalae</taxon>
        <taxon>rosids</taxon>
        <taxon>fabids</taxon>
        <taxon>Fabales</taxon>
        <taxon>Fabaceae</taxon>
        <taxon>Papilionoideae</taxon>
        <taxon>50 kb inversion clade</taxon>
        <taxon>genistoids sensu lato</taxon>
        <taxon>core genistoids</taxon>
        <taxon>Crotalarieae</taxon>
        <taxon>Crotalaria</taxon>
    </lineage>
</organism>
<sequence>MFHIDDNMAVRFLAKDFDDISVKPSHKEQSCSILESNDNLYTSSEVENGHIPDFLQCNQQKNANFEGDVGTNIGHNITENMYPSPKNLTSDNKENLSTSTGLGNIDIPESSSSRQRRCSLDM</sequence>
<protein>
    <submittedName>
        <fullName evidence="2">Uncharacterized protein</fullName>
    </submittedName>
</protein>